<evidence type="ECO:0000256" key="2">
    <source>
        <dbReference type="ARBA" id="ARBA00022490"/>
    </source>
</evidence>
<dbReference type="HAMAP" id="MF_00379">
    <property type="entry name" value="GTPase_MnmE"/>
    <property type="match status" value="1"/>
</dbReference>
<evidence type="ECO:0000259" key="12">
    <source>
        <dbReference type="PROSITE" id="PS51709"/>
    </source>
</evidence>
<organism evidence="13 14">
    <name type="scientific">Sutterella wadsworthensis HGA0223</name>
    <dbReference type="NCBI Taxonomy" id="1203554"/>
    <lineage>
        <taxon>Bacteria</taxon>
        <taxon>Pseudomonadati</taxon>
        <taxon>Pseudomonadota</taxon>
        <taxon>Betaproteobacteria</taxon>
        <taxon>Burkholderiales</taxon>
        <taxon>Sutterellaceae</taxon>
        <taxon>Sutterella</taxon>
    </lineage>
</organism>
<dbReference type="EMBL" id="ATCF01000038">
    <property type="protein sequence ID" value="EPD97497.1"/>
    <property type="molecule type" value="Genomic_DNA"/>
</dbReference>
<gene>
    <name evidence="10" type="primary">mnmE</name>
    <name evidence="10" type="synonym">trmE</name>
    <name evidence="13" type="ORF">HMPREF1476_02333</name>
</gene>
<evidence type="ECO:0000313" key="14">
    <source>
        <dbReference type="Proteomes" id="UP000014400"/>
    </source>
</evidence>
<dbReference type="PANTHER" id="PTHR42714:SF2">
    <property type="entry name" value="TRNA MODIFICATION GTPASE GTPBP3, MITOCHONDRIAL"/>
    <property type="match status" value="1"/>
</dbReference>
<protein>
    <recommendedName>
        <fullName evidence="10">tRNA modification GTPase MnmE</fullName>
        <ecNumber evidence="10">3.6.-.-</ecNumber>
    </recommendedName>
</protein>
<dbReference type="eggNOG" id="COG0486">
    <property type="taxonomic scope" value="Bacteria"/>
</dbReference>
<evidence type="ECO:0000256" key="10">
    <source>
        <dbReference type="HAMAP-Rule" id="MF_00379"/>
    </source>
</evidence>
<feature type="binding site" evidence="10">
    <location>
        <position position="25"/>
    </location>
    <ligand>
        <name>(6S)-5-formyl-5,6,7,8-tetrahydrofolate</name>
        <dbReference type="ChEBI" id="CHEBI:57457"/>
    </ligand>
</feature>
<feature type="domain" description="TrmE-type G" evidence="12">
    <location>
        <begin position="224"/>
        <end position="384"/>
    </location>
</feature>
<dbReference type="GO" id="GO:0030488">
    <property type="term" value="P:tRNA methylation"/>
    <property type="evidence" value="ECO:0007669"/>
    <property type="project" value="TreeGrafter"/>
</dbReference>
<accession>S3BTI7</accession>
<comment type="cofactor">
    <cofactor evidence="10">
        <name>K(+)</name>
        <dbReference type="ChEBI" id="CHEBI:29103"/>
    </cofactor>
    <text evidence="10">Binds 1 potassium ion per subunit.</text>
</comment>
<feature type="binding site" evidence="10">
    <location>
        <position position="85"/>
    </location>
    <ligand>
        <name>(6S)-5-formyl-5,6,7,8-tetrahydrofolate</name>
        <dbReference type="ChEBI" id="CHEBI:57457"/>
    </ligand>
</feature>
<dbReference type="InterPro" id="IPR018948">
    <property type="entry name" value="GTP-bd_TrmE_N"/>
</dbReference>
<feature type="binding site" evidence="10">
    <location>
        <position position="462"/>
    </location>
    <ligand>
        <name>(6S)-5-formyl-5,6,7,8-tetrahydrofolate</name>
        <dbReference type="ChEBI" id="CHEBI:57457"/>
    </ligand>
</feature>
<keyword evidence="4 10" id="KW-0479">Metal-binding</keyword>
<dbReference type="Pfam" id="PF12631">
    <property type="entry name" value="MnmE_helical"/>
    <property type="match status" value="1"/>
</dbReference>
<dbReference type="NCBIfam" id="NF003661">
    <property type="entry name" value="PRK05291.1-3"/>
    <property type="match status" value="1"/>
</dbReference>
<dbReference type="PANTHER" id="PTHR42714">
    <property type="entry name" value="TRNA MODIFICATION GTPASE GTPBP3"/>
    <property type="match status" value="1"/>
</dbReference>
<dbReference type="Pfam" id="PF01926">
    <property type="entry name" value="MMR_HSR1"/>
    <property type="match status" value="1"/>
</dbReference>
<keyword evidence="6 10" id="KW-0378">Hydrolase</keyword>
<dbReference type="EC" id="3.6.-.-" evidence="10"/>
<feature type="binding site" evidence="10">
    <location>
        <begin position="278"/>
        <end position="281"/>
    </location>
    <ligand>
        <name>GTP</name>
        <dbReference type="ChEBI" id="CHEBI:37565"/>
    </ligand>
</feature>
<dbReference type="InterPro" id="IPR025867">
    <property type="entry name" value="MnmE_helical"/>
</dbReference>
<dbReference type="GeneID" id="64062300"/>
<evidence type="ECO:0000313" key="13">
    <source>
        <dbReference type="EMBL" id="EPD97497.1"/>
    </source>
</evidence>
<feature type="binding site" evidence="10">
    <location>
        <position position="259"/>
    </location>
    <ligand>
        <name>Mg(2+)</name>
        <dbReference type="ChEBI" id="CHEBI:18420"/>
    </ligand>
</feature>
<evidence type="ECO:0000256" key="5">
    <source>
        <dbReference type="ARBA" id="ARBA00022741"/>
    </source>
</evidence>
<keyword evidence="5 10" id="KW-0547">Nucleotide-binding</keyword>
<dbReference type="InterPro" id="IPR005225">
    <property type="entry name" value="Small_GTP-bd"/>
</dbReference>
<dbReference type="AlphaFoldDB" id="S3BTI7"/>
<evidence type="ECO:0000256" key="11">
    <source>
        <dbReference type="RuleBase" id="RU003313"/>
    </source>
</evidence>
<dbReference type="PATRIC" id="fig|1203554.3.peg.2414"/>
<comment type="subunit">
    <text evidence="10">Homodimer. Heterotetramer of two MnmE and two MnmG subunits.</text>
</comment>
<dbReference type="InterPro" id="IPR031168">
    <property type="entry name" value="G_TrmE"/>
</dbReference>
<dbReference type="STRING" id="1203554.HMPREF1476_02333"/>
<dbReference type="SUPFAM" id="SSF52540">
    <property type="entry name" value="P-loop containing nucleoside triphosphate hydrolases"/>
    <property type="match status" value="1"/>
</dbReference>
<dbReference type="GO" id="GO:0046872">
    <property type="term" value="F:metal ion binding"/>
    <property type="evidence" value="ECO:0007669"/>
    <property type="project" value="UniProtKB-KW"/>
</dbReference>
<feature type="binding site" evidence="10">
    <location>
        <position position="128"/>
    </location>
    <ligand>
        <name>(6S)-5-formyl-5,6,7,8-tetrahydrofolate</name>
        <dbReference type="ChEBI" id="CHEBI:57457"/>
    </ligand>
</feature>
<dbReference type="GO" id="GO:0003924">
    <property type="term" value="F:GTPase activity"/>
    <property type="evidence" value="ECO:0007669"/>
    <property type="project" value="UniProtKB-UniRule"/>
</dbReference>
<feature type="binding site" evidence="10">
    <location>
        <position position="255"/>
    </location>
    <ligand>
        <name>K(+)</name>
        <dbReference type="ChEBI" id="CHEBI:29103"/>
    </ligand>
</feature>
<dbReference type="InterPro" id="IPR027266">
    <property type="entry name" value="TrmE/GcvT-like"/>
</dbReference>
<dbReference type="FunFam" id="3.40.50.300:FF:001376">
    <property type="entry name" value="tRNA modification GTPase MnmE"/>
    <property type="match status" value="1"/>
</dbReference>
<dbReference type="Gene3D" id="1.20.120.430">
    <property type="entry name" value="tRNA modification GTPase MnmE domain 2"/>
    <property type="match status" value="1"/>
</dbReference>
<dbReference type="RefSeq" id="WP_016475316.1">
    <property type="nucleotide sequence ID" value="NZ_KE150482.1"/>
</dbReference>
<evidence type="ECO:0000256" key="7">
    <source>
        <dbReference type="ARBA" id="ARBA00022842"/>
    </source>
</evidence>
<dbReference type="Pfam" id="PF10396">
    <property type="entry name" value="TrmE_N"/>
    <property type="match status" value="1"/>
</dbReference>
<evidence type="ECO:0000256" key="6">
    <source>
        <dbReference type="ARBA" id="ARBA00022801"/>
    </source>
</evidence>
<dbReference type="GO" id="GO:0002098">
    <property type="term" value="P:tRNA wobble uridine modification"/>
    <property type="evidence" value="ECO:0007669"/>
    <property type="project" value="TreeGrafter"/>
</dbReference>
<keyword evidence="3 10" id="KW-0819">tRNA processing</keyword>
<keyword evidence="7 10" id="KW-0460">Magnesium</keyword>
<feature type="binding site" evidence="10">
    <location>
        <begin position="234"/>
        <end position="239"/>
    </location>
    <ligand>
        <name>GTP</name>
        <dbReference type="ChEBI" id="CHEBI:37565"/>
    </ligand>
</feature>
<keyword evidence="2 10" id="KW-0963">Cytoplasm</keyword>
<dbReference type="Gene3D" id="3.30.1360.120">
    <property type="entry name" value="Probable tRNA modification gtpase trme, domain 1"/>
    <property type="match status" value="1"/>
</dbReference>
<dbReference type="NCBIfam" id="TIGR00450">
    <property type="entry name" value="mnmE_trmE_thdF"/>
    <property type="match status" value="1"/>
</dbReference>
<feature type="binding site" evidence="10">
    <location>
        <begin position="253"/>
        <end position="259"/>
    </location>
    <ligand>
        <name>GTP</name>
        <dbReference type="ChEBI" id="CHEBI:37565"/>
    </ligand>
</feature>
<evidence type="ECO:0000256" key="9">
    <source>
        <dbReference type="ARBA" id="ARBA00023134"/>
    </source>
</evidence>
<dbReference type="PRINTS" id="PR00326">
    <property type="entry name" value="GTP1OBG"/>
</dbReference>
<keyword evidence="8 10" id="KW-0630">Potassium</keyword>
<dbReference type="Proteomes" id="UP000014400">
    <property type="component" value="Unassembled WGS sequence"/>
</dbReference>
<evidence type="ECO:0000256" key="8">
    <source>
        <dbReference type="ARBA" id="ARBA00022958"/>
    </source>
</evidence>
<reference evidence="13 14" key="1">
    <citation type="submission" date="2013-04" db="EMBL/GenBank/DDBJ databases">
        <title>The Genome Sequence of Sutterella wadsworthensis HGA0223.</title>
        <authorList>
            <consortium name="The Broad Institute Genomics Platform"/>
            <person name="Earl A."/>
            <person name="Ward D."/>
            <person name="Feldgarden M."/>
            <person name="Gevers D."/>
            <person name="Schmidt T.M."/>
            <person name="Dover J."/>
            <person name="Dai D."/>
            <person name="Walker B."/>
            <person name="Young S."/>
            <person name="Zeng Q."/>
            <person name="Gargeya S."/>
            <person name="Fitzgerald M."/>
            <person name="Haas B."/>
            <person name="Abouelleil A."/>
            <person name="Allen A.W."/>
            <person name="Alvarado L."/>
            <person name="Arachchi H.M."/>
            <person name="Berlin A.M."/>
            <person name="Chapman S.B."/>
            <person name="Gainer-Dewar J."/>
            <person name="Goldberg J."/>
            <person name="Griggs A."/>
            <person name="Gujja S."/>
            <person name="Hansen M."/>
            <person name="Howarth C."/>
            <person name="Imamovic A."/>
            <person name="Ireland A."/>
            <person name="Larimer J."/>
            <person name="McCowan C."/>
            <person name="Murphy C."/>
            <person name="Pearson M."/>
            <person name="Poon T.W."/>
            <person name="Priest M."/>
            <person name="Roberts A."/>
            <person name="Saif S."/>
            <person name="Shea T."/>
            <person name="Sisk P."/>
            <person name="Sykes S."/>
            <person name="Wortman J."/>
            <person name="Nusbaum C."/>
            <person name="Birren B."/>
        </authorList>
    </citation>
    <scope>NUCLEOTIDE SEQUENCE [LARGE SCALE GENOMIC DNA]</scope>
    <source>
        <strain evidence="13 14">HGA0223</strain>
    </source>
</reference>
<keyword evidence="9 10" id="KW-0342">GTP-binding</keyword>
<dbReference type="PROSITE" id="PS51709">
    <property type="entry name" value="G_TRME"/>
    <property type="match status" value="1"/>
</dbReference>
<feature type="binding site" evidence="10">
    <location>
        <position position="258"/>
    </location>
    <ligand>
        <name>K(+)</name>
        <dbReference type="ChEBI" id="CHEBI:29103"/>
    </ligand>
</feature>
<dbReference type="InterPro" id="IPR027417">
    <property type="entry name" value="P-loop_NTPase"/>
</dbReference>
<feature type="binding site" evidence="10">
    <location>
        <position position="238"/>
    </location>
    <ligand>
        <name>Mg(2+)</name>
        <dbReference type="ChEBI" id="CHEBI:18420"/>
    </ligand>
</feature>
<dbReference type="GO" id="GO:0005829">
    <property type="term" value="C:cytosol"/>
    <property type="evidence" value="ECO:0007669"/>
    <property type="project" value="TreeGrafter"/>
</dbReference>
<keyword evidence="14" id="KW-1185">Reference proteome</keyword>
<evidence type="ECO:0000256" key="4">
    <source>
        <dbReference type="ARBA" id="ARBA00022723"/>
    </source>
</evidence>
<sequence>MLFNDKTPIIAIATAPGRGGIGVIRLSFEADLADPILAALFPQRSIEPRRVQLLPFLDENNALLDHAVVLYFSAPASYTGESVLEIQAHGGPVLLKLILRAALTKLAFCGLRIAEPGEFTKRAFLNGRMDLTQAEAVSGLIDAASEAAAHAAARSLSGDFSREVHEAGDLLDEARALSEASLDFPEEDLEDLKEKQIFTRAREAQIKLEGLLANARRGVVLADGITVALVGAPNVGKSSLLNALAGDEVAIVTEIAGTTRDRIEHWTAFDGIPLRIVDTAGMRETNDIVEQKGIERTLKAISEADIVLHLVDASGRIPDDEALLTRVREYARPGTPLLIVANKIDSISLERRNEYCDDASIVPISAKTHEGLEALKARVLEYVDMTGGTEGVFLARERHLECLRMASAHLSKALEMSTSPFCMMEIFAEELRLAGRALGELLGETDAEDLLGIIFSRFCIGK</sequence>
<comment type="caution">
    <text evidence="10">Lacks conserved residue(s) required for the propagation of feature annotation.</text>
</comment>
<comment type="caution">
    <text evidence="13">The sequence shown here is derived from an EMBL/GenBank/DDBJ whole genome shotgun (WGS) entry which is preliminary data.</text>
</comment>
<dbReference type="InterPro" id="IPR027368">
    <property type="entry name" value="MnmE_dom2"/>
</dbReference>
<comment type="subcellular location">
    <subcellularLocation>
        <location evidence="10">Cytoplasm</location>
    </subcellularLocation>
</comment>
<dbReference type="InterPro" id="IPR004520">
    <property type="entry name" value="GTPase_MnmE"/>
</dbReference>
<feature type="binding site" evidence="10">
    <location>
        <position position="253"/>
    </location>
    <ligand>
        <name>K(+)</name>
        <dbReference type="ChEBI" id="CHEBI:29103"/>
    </ligand>
</feature>
<dbReference type="GO" id="GO:0005525">
    <property type="term" value="F:GTP binding"/>
    <property type="evidence" value="ECO:0007669"/>
    <property type="project" value="UniProtKB-UniRule"/>
</dbReference>
<dbReference type="HOGENOM" id="CLU_019624_4_1_4"/>
<comment type="similarity">
    <text evidence="1 10 11">Belongs to the TRAFAC class TrmE-Era-EngA-EngB-Septin-like GTPase superfamily. TrmE GTPase family.</text>
</comment>
<dbReference type="CDD" id="cd14858">
    <property type="entry name" value="TrmE_N"/>
    <property type="match status" value="1"/>
</dbReference>
<dbReference type="InterPro" id="IPR006073">
    <property type="entry name" value="GTP-bd"/>
</dbReference>
<proteinExistence type="inferred from homology"/>
<dbReference type="CDD" id="cd04164">
    <property type="entry name" value="trmE"/>
    <property type="match status" value="1"/>
</dbReference>
<feature type="binding site" evidence="10">
    <location>
        <position position="234"/>
    </location>
    <ligand>
        <name>K(+)</name>
        <dbReference type="ChEBI" id="CHEBI:29103"/>
    </ligand>
</feature>
<evidence type="ECO:0000256" key="1">
    <source>
        <dbReference type="ARBA" id="ARBA00011043"/>
    </source>
</evidence>
<name>S3BTI7_9BURK</name>
<dbReference type="NCBIfam" id="TIGR00231">
    <property type="entry name" value="small_GTP"/>
    <property type="match status" value="1"/>
</dbReference>
<dbReference type="Gene3D" id="3.40.50.300">
    <property type="entry name" value="P-loop containing nucleotide triphosphate hydrolases"/>
    <property type="match status" value="1"/>
</dbReference>
<evidence type="ECO:0000256" key="3">
    <source>
        <dbReference type="ARBA" id="ARBA00022694"/>
    </source>
</evidence>
<comment type="function">
    <text evidence="10">Exhibits a very high intrinsic GTPase hydrolysis rate. Involved in the addition of a carboxymethylaminomethyl (cmnm) group at the wobble position (U34) of certain tRNAs, forming tRNA-cmnm(5)s(2)U34.</text>
</comment>